<dbReference type="Proteomes" id="UP000190285">
    <property type="component" value="Unassembled WGS sequence"/>
</dbReference>
<evidence type="ECO:0000256" key="2">
    <source>
        <dbReference type="ARBA" id="ARBA00022723"/>
    </source>
</evidence>
<evidence type="ECO:0000313" key="6">
    <source>
        <dbReference type="EMBL" id="SKC62946.1"/>
    </source>
</evidence>
<evidence type="ECO:0000256" key="4">
    <source>
        <dbReference type="ARBA" id="ARBA00023239"/>
    </source>
</evidence>
<organism evidence="6 7">
    <name type="scientific">Maledivibacter halophilus</name>
    <dbReference type="NCBI Taxonomy" id="36842"/>
    <lineage>
        <taxon>Bacteria</taxon>
        <taxon>Bacillati</taxon>
        <taxon>Bacillota</taxon>
        <taxon>Clostridia</taxon>
        <taxon>Peptostreptococcales</taxon>
        <taxon>Caminicellaceae</taxon>
        <taxon>Maledivibacter</taxon>
    </lineage>
</organism>
<dbReference type="GO" id="GO:0016846">
    <property type="term" value="F:carbon-sulfur lyase activity"/>
    <property type="evidence" value="ECO:0007669"/>
    <property type="project" value="InterPro"/>
</dbReference>
<dbReference type="AlphaFoldDB" id="A0A1T5KGQ9"/>
<dbReference type="Pfam" id="PF04828">
    <property type="entry name" value="GFA"/>
    <property type="match status" value="1"/>
</dbReference>
<sequence length="135" mass="15220">MRYKGSCLCGEINFEIEGEFENFFLCHCERCRKDTGSAHGANLFSHTAKLRWLSGENKIRTFNFKSSGHIKSFCTNCGSALPNLQMDGKLLVVPAGSLDCEVNIKPQGHIYMASKANWDDELENVPKFEKLPLEE</sequence>
<dbReference type="InterPro" id="IPR011057">
    <property type="entry name" value="Mss4-like_sf"/>
</dbReference>
<dbReference type="OrthoDB" id="4188830at2"/>
<evidence type="ECO:0000256" key="1">
    <source>
        <dbReference type="ARBA" id="ARBA00005495"/>
    </source>
</evidence>
<dbReference type="PANTHER" id="PTHR33337:SF40">
    <property type="entry name" value="CENP-V_GFA DOMAIN-CONTAINING PROTEIN-RELATED"/>
    <property type="match status" value="1"/>
</dbReference>
<proteinExistence type="inferred from homology"/>
<protein>
    <submittedName>
        <fullName evidence="6">Uncharacterized conserved protein</fullName>
    </submittedName>
</protein>
<gene>
    <name evidence="6" type="ORF">SAMN02194393_01802</name>
</gene>
<dbReference type="SUPFAM" id="SSF51316">
    <property type="entry name" value="Mss4-like"/>
    <property type="match status" value="1"/>
</dbReference>
<dbReference type="EMBL" id="FUZT01000004">
    <property type="protein sequence ID" value="SKC62946.1"/>
    <property type="molecule type" value="Genomic_DNA"/>
</dbReference>
<comment type="similarity">
    <text evidence="1">Belongs to the Gfa family.</text>
</comment>
<keyword evidence="3" id="KW-0862">Zinc</keyword>
<dbReference type="PROSITE" id="PS51891">
    <property type="entry name" value="CENP_V_GFA"/>
    <property type="match status" value="1"/>
</dbReference>
<dbReference type="GO" id="GO:0046872">
    <property type="term" value="F:metal ion binding"/>
    <property type="evidence" value="ECO:0007669"/>
    <property type="project" value="UniProtKB-KW"/>
</dbReference>
<evidence type="ECO:0000313" key="7">
    <source>
        <dbReference type="Proteomes" id="UP000190285"/>
    </source>
</evidence>
<keyword evidence="4" id="KW-0456">Lyase</keyword>
<keyword evidence="2" id="KW-0479">Metal-binding</keyword>
<dbReference type="PANTHER" id="PTHR33337">
    <property type="entry name" value="GFA DOMAIN-CONTAINING PROTEIN"/>
    <property type="match status" value="1"/>
</dbReference>
<dbReference type="InterPro" id="IPR006913">
    <property type="entry name" value="CENP-V/GFA"/>
</dbReference>
<dbReference type="STRING" id="36842.SAMN02194393_01802"/>
<dbReference type="Gene3D" id="3.90.1590.10">
    <property type="entry name" value="glutathione-dependent formaldehyde- activating enzyme (gfa)"/>
    <property type="match status" value="1"/>
</dbReference>
<dbReference type="RefSeq" id="WP_079491001.1">
    <property type="nucleotide sequence ID" value="NZ_FUZT01000004.1"/>
</dbReference>
<feature type="domain" description="CENP-V/GFA" evidence="5">
    <location>
        <begin position="3"/>
        <end position="119"/>
    </location>
</feature>
<evidence type="ECO:0000256" key="3">
    <source>
        <dbReference type="ARBA" id="ARBA00022833"/>
    </source>
</evidence>
<keyword evidence="7" id="KW-1185">Reference proteome</keyword>
<accession>A0A1T5KGQ9</accession>
<reference evidence="6 7" key="1">
    <citation type="submission" date="2017-02" db="EMBL/GenBank/DDBJ databases">
        <authorList>
            <person name="Peterson S.W."/>
        </authorList>
    </citation>
    <scope>NUCLEOTIDE SEQUENCE [LARGE SCALE GENOMIC DNA]</scope>
    <source>
        <strain evidence="6 7">M1</strain>
    </source>
</reference>
<name>A0A1T5KGQ9_9FIRM</name>
<evidence type="ECO:0000259" key="5">
    <source>
        <dbReference type="PROSITE" id="PS51891"/>
    </source>
</evidence>